<feature type="compositionally biased region" description="Polar residues" evidence="1">
    <location>
        <begin position="39"/>
        <end position="52"/>
    </location>
</feature>
<reference evidence="3" key="3">
    <citation type="journal article" date="2014" name="Nature">
        <title>Elephant shark genome provides unique insights into gnathostome evolution.</title>
        <authorList>
            <consortium name="International Elephant Shark Genome Sequencing Consortium"/>
            <person name="Venkatesh B."/>
            <person name="Lee A.P."/>
            <person name="Ravi V."/>
            <person name="Maurya A.K."/>
            <person name="Lian M.M."/>
            <person name="Swann J.B."/>
            <person name="Ohta Y."/>
            <person name="Flajnik M.F."/>
            <person name="Sutoh Y."/>
            <person name="Kasahara M."/>
            <person name="Hoon S."/>
            <person name="Gangu V."/>
            <person name="Roy S.W."/>
            <person name="Irimia M."/>
            <person name="Korzh V."/>
            <person name="Kondrychyn I."/>
            <person name="Lim Z.W."/>
            <person name="Tay B.H."/>
            <person name="Tohari S."/>
            <person name="Kong K.W."/>
            <person name="Ho S."/>
            <person name="Lorente-Galdos B."/>
            <person name="Quilez J."/>
            <person name="Marques-Bonet T."/>
            <person name="Raney B.J."/>
            <person name="Ingham P.W."/>
            <person name="Tay A."/>
            <person name="Hillier L.W."/>
            <person name="Minx P."/>
            <person name="Boehm T."/>
            <person name="Wilson R.K."/>
            <person name="Brenner S."/>
            <person name="Warren W.C."/>
        </authorList>
    </citation>
    <scope>NUCLEOTIDE SEQUENCE [LARGE SCALE GENOMIC DNA]</scope>
</reference>
<organism evidence="2 3">
    <name type="scientific">Callorhinchus milii</name>
    <name type="common">Ghost shark</name>
    <dbReference type="NCBI Taxonomy" id="7868"/>
    <lineage>
        <taxon>Eukaryota</taxon>
        <taxon>Metazoa</taxon>
        <taxon>Chordata</taxon>
        <taxon>Craniata</taxon>
        <taxon>Vertebrata</taxon>
        <taxon>Chondrichthyes</taxon>
        <taxon>Holocephali</taxon>
        <taxon>Chimaeriformes</taxon>
        <taxon>Callorhinchidae</taxon>
        <taxon>Callorhinchus</taxon>
    </lineage>
</organism>
<evidence type="ECO:0000313" key="2">
    <source>
        <dbReference type="Ensembl" id="ENSCMIP00000004078.1"/>
    </source>
</evidence>
<accession>A0A4W3GK54</accession>
<sequence>MAQRGTFSPYVRLERKSPERVLCSIFNTEEEEGRGRVTTPVSSPTNKSFPTSSHVVLGPLVTEASTLGPLVCSLCGKFPNHRDLGDLFGPYYPQEYASTLPRNPPARRALPPQARVKVRHKSMPELVCPAPSQSGECEGLNAPHRLRRRHHSEEGGPTWVSPRLPNPGQKRYHCCDLRTRNLKAEPQSQVEAEVPLLPLDPNELWLHGPCVVWASGVYLLNGHLYGLQEALQVAREMVRFAPWGGQEAVRPTRGGTKGPWGRCRVGREPHCRKFLPSDEMLSCSDGC</sequence>
<evidence type="ECO:0000313" key="3">
    <source>
        <dbReference type="Proteomes" id="UP000314986"/>
    </source>
</evidence>
<dbReference type="Proteomes" id="UP000314986">
    <property type="component" value="Unassembled WGS sequence"/>
</dbReference>
<dbReference type="GO" id="GO:0006357">
    <property type="term" value="P:regulation of transcription by RNA polymerase II"/>
    <property type="evidence" value="ECO:0007669"/>
    <property type="project" value="TreeGrafter"/>
</dbReference>
<feature type="region of interest" description="Disordered" evidence="1">
    <location>
        <begin position="32"/>
        <end position="52"/>
    </location>
</feature>
<dbReference type="PANTHER" id="PTHR14955">
    <property type="entry name" value="RETINOIC ACID INDUCED 1/TRANSCRIPTION FACTOR 20"/>
    <property type="match status" value="1"/>
</dbReference>
<reference evidence="3" key="2">
    <citation type="journal article" date="2007" name="PLoS Biol.">
        <title>Survey sequencing and comparative analysis of the elephant shark (Callorhinchus milii) genome.</title>
        <authorList>
            <person name="Venkatesh B."/>
            <person name="Kirkness E.F."/>
            <person name="Loh Y.H."/>
            <person name="Halpern A.L."/>
            <person name="Lee A.P."/>
            <person name="Johnson J."/>
            <person name="Dandona N."/>
            <person name="Viswanathan L.D."/>
            <person name="Tay A."/>
            <person name="Venter J.C."/>
            <person name="Strausberg R.L."/>
            <person name="Brenner S."/>
        </authorList>
    </citation>
    <scope>NUCLEOTIDE SEQUENCE [LARGE SCALE GENOMIC DNA]</scope>
</reference>
<reference evidence="2" key="4">
    <citation type="submission" date="2025-08" db="UniProtKB">
        <authorList>
            <consortium name="Ensembl"/>
        </authorList>
    </citation>
    <scope>IDENTIFICATION</scope>
</reference>
<keyword evidence="3" id="KW-1185">Reference proteome</keyword>
<dbReference type="GO" id="GO:0005634">
    <property type="term" value="C:nucleus"/>
    <property type="evidence" value="ECO:0007669"/>
    <property type="project" value="TreeGrafter"/>
</dbReference>
<dbReference type="InterPro" id="IPR052440">
    <property type="entry name" value="Trans_Reg/Chrom_Remod"/>
</dbReference>
<evidence type="ECO:0000256" key="1">
    <source>
        <dbReference type="SAM" id="MobiDB-lite"/>
    </source>
</evidence>
<dbReference type="PANTHER" id="PTHR14955:SF7">
    <property type="entry name" value="TRANSCRIPTION FACTOR 20"/>
    <property type="match status" value="1"/>
</dbReference>
<dbReference type="GeneTree" id="ENSGT00940000157896"/>
<dbReference type="STRING" id="7868.ENSCMIP00000004078"/>
<reference evidence="3" key="1">
    <citation type="journal article" date="2006" name="Science">
        <title>Ancient noncoding elements conserved in the human genome.</title>
        <authorList>
            <person name="Venkatesh B."/>
            <person name="Kirkness E.F."/>
            <person name="Loh Y.H."/>
            <person name="Halpern A.L."/>
            <person name="Lee A.P."/>
            <person name="Johnson J."/>
            <person name="Dandona N."/>
            <person name="Viswanathan L.D."/>
            <person name="Tay A."/>
            <person name="Venter J.C."/>
            <person name="Strausberg R.L."/>
            <person name="Brenner S."/>
        </authorList>
    </citation>
    <scope>NUCLEOTIDE SEQUENCE [LARGE SCALE GENOMIC DNA]</scope>
</reference>
<dbReference type="InParanoid" id="A0A4W3GK54"/>
<dbReference type="AlphaFoldDB" id="A0A4W3GK54"/>
<proteinExistence type="predicted"/>
<name>A0A4W3GK54_CALMI</name>
<protein>
    <submittedName>
        <fullName evidence="2">Uncharacterized protein</fullName>
    </submittedName>
</protein>
<dbReference type="Ensembl" id="ENSCMIT00000004230.1">
    <property type="protein sequence ID" value="ENSCMIP00000004078.1"/>
    <property type="gene ID" value="ENSCMIG00000002453.1"/>
</dbReference>
<dbReference type="OMA" id="HFICAME"/>
<reference evidence="2" key="5">
    <citation type="submission" date="2025-09" db="UniProtKB">
        <authorList>
            <consortium name="Ensembl"/>
        </authorList>
    </citation>
    <scope>IDENTIFICATION</scope>
</reference>